<dbReference type="Pfam" id="PF20049">
    <property type="entry name" value="DUF6451"/>
    <property type="match status" value="1"/>
</dbReference>
<dbReference type="InterPro" id="IPR045609">
    <property type="entry name" value="DUF6451"/>
</dbReference>
<evidence type="ECO:0000313" key="4">
    <source>
        <dbReference type="WBParaSite" id="SCUD_0000383901-mRNA-1"/>
    </source>
</evidence>
<dbReference type="Proteomes" id="UP000279833">
    <property type="component" value="Unassembled WGS sequence"/>
</dbReference>
<name>A0A183JMA7_9TREM</name>
<reference evidence="4" key="1">
    <citation type="submission" date="2016-06" db="UniProtKB">
        <authorList>
            <consortium name="WormBaseParasite"/>
        </authorList>
    </citation>
    <scope>IDENTIFICATION</scope>
</reference>
<evidence type="ECO:0000259" key="1">
    <source>
        <dbReference type="Pfam" id="PF20049"/>
    </source>
</evidence>
<gene>
    <name evidence="2" type="ORF">SCUD_LOCUS3839</name>
</gene>
<dbReference type="WBParaSite" id="SCUD_0000383901-mRNA-1">
    <property type="protein sequence ID" value="SCUD_0000383901-mRNA-1"/>
    <property type="gene ID" value="SCUD_0000383901"/>
</dbReference>
<sequence length="230" mass="26323">MMAIRQIKGEKAAAPDNTPAEALNSDIEIWVEKQVPLADWREEHLIKIPKKGDLNDLAHTHQQIQVKKVSVAAASASVGLDIHKKKSKVLKYSTESISSITLDREVLKQVKTLTFLGIINEEQRESDADVKEEIDKTRTAFLQLKNVWNSKQLSSDIKVRIFSTNVKTVPLIFQSRWPDRINNNLMLQEVKQLLAEEEIRRRSWRWVVHTVWESSNCITKQALTCSSEGK</sequence>
<keyword evidence="3" id="KW-1185">Reference proteome</keyword>
<accession>A0A183JMA7</accession>
<dbReference type="EMBL" id="UZAK01004579">
    <property type="protein sequence ID" value="VDO84784.1"/>
    <property type="molecule type" value="Genomic_DNA"/>
</dbReference>
<protein>
    <submittedName>
        <fullName evidence="4">DUF6451 domain-containing protein</fullName>
    </submittedName>
</protein>
<dbReference type="AlphaFoldDB" id="A0A183JMA7"/>
<proteinExistence type="predicted"/>
<evidence type="ECO:0000313" key="2">
    <source>
        <dbReference type="EMBL" id="VDO84784.1"/>
    </source>
</evidence>
<reference evidence="2 3" key="2">
    <citation type="submission" date="2018-11" db="EMBL/GenBank/DDBJ databases">
        <authorList>
            <consortium name="Pathogen Informatics"/>
        </authorList>
    </citation>
    <scope>NUCLEOTIDE SEQUENCE [LARGE SCALE GENOMIC DNA]</scope>
    <source>
        <strain evidence="2">Dakar</strain>
        <strain evidence="3">Dakar, Senegal</strain>
    </source>
</reference>
<feature type="domain" description="DUF6451" evidence="1">
    <location>
        <begin position="140"/>
        <end position="169"/>
    </location>
</feature>
<organism evidence="4">
    <name type="scientific">Schistosoma curassoni</name>
    <dbReference type="NCBI Taxonomy" id="6186"/>
    <lineage>
        <taxon>Eukaryota</taxon>
        <taxon>Metazoa</taxon>
        <taxon>Spiralia</taxon>
        <taxon>Lophotrochozoa</taxon>
        <taxon>Platyhelminthes</taxon>
        <taxon>Trematoda</taxon>
        <taxon>Digenea</taxon>
        <taxon>Strigeidida</taxon>
        <taxon>Schistosomatoidea</taxon>
        <taxon>Schistosomatidae</taxon>
        <taxon>Schistosoma</taxon>
    </lineage>
</organism>
<evidence type="ECO:0000313" key="3">
    <source>
        <dbReference type="Proteomes" id="UP000279833"/>
    </source>
</evidence>